<accession>A0A1Q5PTT2</accession>
<gene>
    <name evidence="2" type="ORF">BSZ40_09580</name>
</gene>
<dbReference type="NCBIfam" id="NF038134">
    <property type="entry name" value="choice_anch_M"/>
    <property type="match status" value="1"/>
</dbReference>
<feature type="signal peptide" evidence="1">
    <location>
        <begin position="1"/>
        <end position="25"/>
    </location>
</feature>
<dbReference type="RefSeq" id="WP_073825748.1">
    <property type="nucleotide sequence ID" value="NZ_MQVS01000011.1"/>
</dbReference>
<evidence type="ECO:0000313" key="3">
    <source>
        <dbReference type="Proteomes" id="UP000185612"/>
    </source>
</evidence>
<dbReference type="OrthoDB" id="4424311at2"/>
<keyword evidence="3" id="KW-1185">Reference proteome</keyword>
<dbReference type="InterPro" id="IPR051922">
    <property type="entry name" value="Bact_Sporulation_Assoc"/>
</dbReference>
<dbReference type="EMBL" id="MQVS01000011">
    <property type="protein sequence ID" value="OKL51001.1"/>
    <property type="molecule type" value="Genomic_DNA"/>
</dbReference>
<protein>
    <recommendedName>
        <fullName evidence="4">Cell wall-binding repeat-containing protein</fullName>
    </recommendedName>
</protein>
<evidence type="ECO:0000313" key="2">
    <source>
        <dbReference type="EMBL" id="OKL51001.1"/>
    </source>
</evidence>
<dbReference type="InterPro" id="IPR007253">
    <property type="entry name" value="Cell_wall-bd_2"/>
</dbReference>
<name>A0A1Q5PTT2_9ACTO</name>
<dbReference type="PANTHER" id="PTHR30032">
    <property type="entry name" value="N-ACETYLMURAMOYL-L-ALANINE AMIDASE-RELATED"/>
    <property type="match status" value="1"/>
</dbReference>
<sequence>MRKRLFSSLLTAGLGLTLLSPAAWASPVEPDPTETTAETLAPAELPDADELAADDSAPAELPDADELAADDSALAGEAEAAAAPGGRLLLSNVHADVVTAFWGAGALQLGSQADFDGQLAQRVDPASTTFVLSDAARTTLPAGFDFVGAAGSEVWLVTQTGNRTADQKLTALWPGFSTEHLPAGAVDNDTVRLRLHRVSGPAGGKVELWQGGGAEELKRLWSNTDRQFSTFSLPRTHMHANWAFTQPGVYRLQVRALYSVGGQEHTTDQFYTFRVGEPVSRLAGANRYATAAQLYFAGTQWGNHIVLASGENFADALAATPLAGLLNAPLLLTPRSGLHAETRAALVTARQRGAEDLIIAGGTGSVSQQVEDEVRALGFNVSREGGTNRYATATAIARRIHNFLEQERRNVEAVFVVDGTNFADALATGPVAAQQSGIILLTNGGALPRETAEALNTYAPRPIAVGGAAQQATAHLQPEVIVGKSRYETAAAVAQRSAGSSDQLALASGTGFPDALAAGAYAARTNQVFLLTDPARVPAPVAQAIQAAPPALVTVVGGPGSIQPAVTQALTEQLEELTRKQ</sequence>
<evidence type="ECO:0000256" key="1">
    <source>
        <dbReference type="SAM" id="SignalP"/>
    </source>
</evidence>
<dbReference type="Pfam" id="PF04122">
    <property type="entry name" value="CW_binding_2"/>
    <property type="match status" value="3"/>
</dbReference>
<dbReference type="NCBIfam" id="TIGR03769">
    <property type="entry name" value="P_ac_wall_RPT"/>
    <property type="match status" value="1"/>
</dbReference>
<feature type="chain" id="PRO_5013202737" description="Cell wall-binding repeat-containing protein" evidence="1">
    <location>
        <begin position="26"/>
        <end position="581"/>
    </location>
</feature>
<dbReference type="PANTHER" id="PTHR30032:SF8">
    <property type="entry name" value="GERMINATION-SPECIFIC N-ACETYLMURAMOYL-L-ALANINE AMIDASE"/>
    <property type="match status" value="1"/>
</dbReference>
<dbReference type="AlphaFoldDB" id="A0A1Q5PTT2"/>
<dbReference type="InterPro" id="IPR022435">
    <property type="entry name" value="Surface-anchored_actinobac"/>
</dbReference>
<dbReference type="GO" id="GO:0030288">
    <property type="term" value="C:outer membrane-bounded periplasmic space"/>
    <property type="evidence" value="ECO:0007669"/>
    <property type="project" value="TreeGrafter"/>
</dbReference>
<dbReference type="Proteomes" id="UP000185612">
    <property type="component" value="Unassembled WGS sequence"/>
</dbReference>
<comment type="caution">
    <text evidence="2">The sequence shown here is derived from an EMBL/GenBank/DDBJ whole genome shotgun (WGS) entry which is preliminary data.</text>
</comment>
<proteinExistence type="predicted"/>
<reference evidence="3" key="1">
    <citation type="submission" date="2016-12" db="EMBL/GenBank/DDBJ databases">
        <authorList>
            <person name="Meng X."/>
        </authorList>
    </citation>
    <scope>NUCLEOTIDE SEQUENCE [LARGE SCALE GENOMIC DNA]</scope>
    <source>
        <strain evidence="3">DSM 20732</strain>
    </source>
</reference>
<dbReference type="Gene3D" id="3.40.50.12090">
    <property type="match status" value="2"/>
</dbReference>
<dbReference type="InParanoid" id="A0A1Q5PTT2"/>
<organism evidence="2 3">
    <name type="scientific">Buchananella hordeovulneris</name>
    <dbReference type="NCBI Taxonomy" id="52770"/>
    <lineage>
        <taxon>Bacteria</taxon>
        <taxon>Bacillati</taxon>
        <taxon>Actinomycetota</taxon>
        <taxon>Actinomycetes</taxon>
        <taxon>Actinomycetales</taxon>
        <taxon>Actinomycetaceae</taxon>
        <taxon>Buchananella</taxon>
    </lineage>
</organism>
<evidence type="ECO:0008006" key="4">
    <source>
        <dbReference type="Google" id="ProtNLM"/>
    </source>
</evidence>
<dbReference type="STRING" id="52770.BSZ40_09580"/>
<keyword evidence="1" id="KW-0732">Signal</keyword>